<proteinExistence type="predicted"/>
<evidence type="ECO:0000313" key="4">
    <source>
        <dbReference type="Proteomes" id="UP000277803"/>
    </source>
</evidence>
<dbReference type="InterPro" id="IPR002560">
    <property type="entry name" value="Transposase_DDE"/>
</dbReference>
<dbReference type="InterPro" id="IPR047951">
    <property type="entry name" value="Transpos_ISL3"/>
</dbReference>
<dbReference type="PANTHER" id="PTHR33498:SF1">
    <property type="entry name" value="TRANSPOSASE FOR INSERTION SEQUENCE ELEMENT IS1557"/>
    <property type="match status" value="1"/>
</dbReference>
<evidence type="ECO:0000259" key="1">
    <source>
        <dbReference type="Pfam" id="PF01610"/>
    </source>
</evidence>
<dbReference type="Proteomes" id="UP000277803">
    <property type="component" value="Unassembled WGS sequence"/>
</dbReference>
<name>A0A3A6W6V4_9FIRM</name>
<dbReference type="InterPro" id="IPR029261">
    <property type="entry name" value="Transposase_Znf"/>
</dbReference>
<dbReference type="PANTHER" id="PTHR33498">
    <property type="entry name" value="TRANSPOSASE FOR INSERTION SEQUENCE ELEMENT IS1557"/>
    <property type="match status" value="1"/>
</dbReference>
<dbReference type="Pfam" id="PF14690">
    <property type="entry name" value="Zn_ribbon_ISL3"/>
    <property type="match status" value="1"/>
</dbReference>
<evidence type="ECO:0000313" key="3">
    <source>
        <dbReference type="EMBL" id="RJY49687.1"/>
    </source>
</evidence>
<feature type="non-terminal residue" evidence="3">
    <location>
        <position position="239"/>
    </location>
</feature>
<accession>A0A3A6W6V4</accession>
<feature type="domain" description="Transposase IS204/IS1001/IS1096/IS1165 zinc-finger" evidence="2">
    <location>
        <begin position="39"/>
        <end position="83"/>
    </location>
</feature>
<evidence type="ECO:0000259" key="2">
    <source>
        <dbReference type="Pfam" id="PF14690"/>
    </source>
</evidence>
<comment type="caution">
    <text evidence="3">The sequence shown here is derived from an EMBL/GenBank/DDBJ whole genome shotgun (WGS) entry which is preliminary data.</text>
</comment>
<feature type="domain" description="Transposase IS204/IS1001/IS1096/IS1165 DDE" evidence="1">
    <location>
        <begin position="151"/>
        <end position="239"/>
    </location>
</feature>
<dbReference type="AlphaFoldDB" id="A0A3A6W6V4"/>
<organism evidence="3 4">
    <name type="scientific">Veillonella atypica</name>
    <dbReference type="NCBI Taxonomy" id="39777"/>
    <lineage>
        <taxon>Bacteria</taxon>
        <taxon>Bacillati</taxon>
        <taxon>Bacillota</taxon>
        <taxon>Negativicutes</taxon>
        <taxon>Veillonellales</taxon>
        <taxon>Veillonellaceae</taxon>
        <taxon>Veillonella</taxon>
    </lineage>
</organism>
<dbReference type="RefSeq" id="WP_133306327.1">
    <property type="nucleotide sequence ID" value="NZ_QXZZ01000038.1"/>
</dbReference>
<dbReference type="EMBL" id="QXZZ01000038">
    <property type="protein sequence ID" value="RJY49687.1"/>
    <property type="molecule type" value="Genomic_DNA"/>
</dbReference>
<protein>
    <submittedName>
        <fullName evidence="3">Transposase</fullName>
    </submittedName>
</protein>
<gene>
    <name evidence="3" type="ORF">D2965_09510</name>
</gene>
<dbReference type="Pfam" id="PF01610">
    <property type="entry name" value="DDE_Tnp_ISL3"/>
    <property type="match status" value="1"/>
</dbReference>
<sequence>MPTTDYTEFLHNVKQEYITNSYELDGIFIFDIELPATSHICPKCGETTKHIKDYRIRTVKFGKVQRGPLIGKYRQRRYICPHCGHSFAESNPFVRKHMQLSVTNIRMLFDKLTESVTYTAIANECDTSITTVLRYCSMITIPKPKTLPTVIGIDEFKGNAEGYQYQVNLTNPDTHEILDILPKRDTQALIHYFASFKHKDRLQVKFIVMDMSIQFKRIMEALFPHAHIICDRYHVCRLV</sequence>
<reference evidence="3 4" key="1">
    <citation type="submission" date="2018-09" db="EMBL/GenBank/DDBJ databases">
        <title>Genome sequence of Veillonella atypica isolated from periodontal Korean patients.</title>
        <authorList>
            <person name="Lee J.-H."/>
            <person name="Moon J.-H."/>
            <person name="Shin S.-Y."/>
        </authorList>
    </citation>
    <scope>NUCLEOTIDE SEQUENCE [LARGE SCALE GENOMIC DNA]</scope>
    <source>
        <strain evidence="3 4">KHUD_V1</strain>
    </source>
</reference>